<name>A0AAD4GDY1_BOLED</name>
<dbReference type="PANTHER" id="PTHR46300:SF7">
    <property type="entry name" value="P450, PUTATIVE (EUROFUNG)-RELATED"/>
    <property type="match status" value="1"/>
</dbReference>
<keyword evidence="8 10" id="KW-0503">Monooxygenase</keyword>
<gene>
    <name evidence="12" type="ORF">L210DRAFT_2241167</name>
</gene>
<dbReference type="EMBL" id="WHUW01000015">
    <property type="protein sequence ID" value="KAF8439046.1"/>
    <property type="molecule type" value="Genomic_DNA"/>
</dbReference>
<dbReference type="GO" id="GO:0016705">
    <property type="term" value="F:oxidoreductase activity, acting on paired donors, with incorporation or reduction of molecular oxygen"/>
    <property type="evidence" value="ECO:0007669"/>
    <property type="project" value="InterPro"/>
</dbReference>
<dbReference type="GO" id="GO:0005506">
    <property type="term" value="F:iron ion binding"/>
    <property type="evidence" value="ECO:0007669"/>
    <property type="project" value="InterPro"/>
</dbReference>
<dbReference type="PRINTS" id="PR00463">
    <property type="entry name" value="EP450I"/>
</dbReference>
<organism evidence="12 13">
    <name type="scientific">Boletus edulis BED1</name>
    <dbReference type="NCBI Taxonomy" id="1328754"/>
    <lineage>
        <taxon>Eukaryota</taxon>
        <taxon>Fungi</taxon>
        <taxon>Dikarya</taxon>
        <taxon>Basidiomycota</taxon>
        <taxon>Agaricomycotina</taxon>
        <taxon>Agaricomycetes</taxon>
        <taxon>Agaricomycetidae</taxon>
        <taxon>Boletales</taxon>
        <taxon>Boletineae</taxon>
        <taxon>Boletaceae</taxon>
        <taxon>Boletoideae</taxon>
        <taxon>Boletus</taxon>
    </lineage>
</organism>
<keyword evidence="5 9" id="KW-0479">Metal-binding</keyword>
<evidence type="ECO:0000313" key="12">
    <source>
        <dbReference type="EMBL" id="KAF8439046.1"/>
    </source>
</evidence>
<dbReference type="PRINTS" id="PR00385">
    <property type="entry name" value="P450"/>
</dbReference>
<comment type="pathway">
    <text evidence="2">Secondary metabolite biosynthesis.</text>
</comment>
<dbReference type="PROSITE" id="PS00086">
    <property type="entry name" value="CYTOCHROME_P450"/>
    <property type="match status" value="1"/>
</dbReference>
<dbReference type="InterPro" id="IPR017972">
    <property type="entry name" value="Cyt_P450_CS"/>
</dbReference>
<evidence type="ECO:0000256" key="2">
    <source>
        <dbReference type="ARBA" id="ARBA00005179"/>
    </source>
</evidence>
<dbReference type="PANTHER" id="PTHR46300">
    <property type="entry name" value="P450, PUTATIVE (EUROFUNG)-RELATED-RELATED"/>
    <property type="match status" value="1"/>
</dbReference>
<evidence type="ECO:0000256" key="5">
    <source>
        <dbReference type="ARBA" id="ARBA00022723"/>
    </source>
</evidence>
<comment type="caution">
    <text evidence="12">The sequence shown here is derived from an EMBL/GenBank/DDBJ whole genome shotgun (WGS) entry which is preliminary data.</text>
</comment>
<sequence length="525" mass="58748">MSTSSPWAGACALALVGVLALVFVRRCLETRDSEAPLVCPLPPGPPGLPLVGNVVGIDTEAPWLTYTEWAKTYGDLVYTQLLGKHIVIINSEKVAKDLLERRSKNYSDRPLLVTNELFGMDFNSVLLPYGDRWRLHRRFFHQAFRADSVARFAPLQQQKSFQLLRHLLEEPNQFSEHIFEYTASIVMNAVYEYDPVSRKDPMVKIVEKVINVILDALRPDVSIIIGAFPGLLSLPSWLPGMSFKRTAASSRIWTRDCVETPFNYSLQKMSANVGPSMIYDALRKAEEQGIPADSMWMRCLKEAAATAFMAASETSNSVIMTFFLMMVLFPDAQKKAQAQIDMVIGKGRLPRLQDRPSLPYIDAILRETLRYRPVAPLSVPHVTVDADVYGGYYIPKGTLIISNLWSMAHNESKYPRPYEFQPERFLNDDGTLKPDDTQNIAFGFGRRMCVGRHFADTSVWHAIATVLAVFTLSKPRDARGREVPVAPKFTSGLAIRPLPFPCCVAPRMEGMDAGALEQLIAASVV</sequence>
<dbReference type="SUPFAM" id="SSF48264">
    <property type="entry name" value="Cytochrome P450"/>
    <property type="match status" value="1"/>
</dbReference>
<feature type="chain" id="PRO_5042009993" evidence="11">
    <location>
        <begin position="21"/>
        <end position="525"/>
    </location>
</feature>
<dbReference type="InterPro" id="IPR036396">
    <property type="entry name" value="Cyt_P450_sf"/>
</dbReference>
<comment type="similarity">
    <text evidence="3 10">Belongs to the cytochrome P450 family.</text>
</comment>
<dbReference type="InterPro" id="IPR050364">
    <property type="entry name" value="Cytochrome_P450_fung"/>
</dbReference>
<keyword evidence="13" id="KW-1185">Reference proteome</keyword>
<dbReference type="AlphaFoldDB" id="A0AAD4GDY1"/>
<dbReference type="Proteomes" id="UP001194468">
    <property type="component" value="Unassembled WGS sequence"/>
</dbReference>
<feature type="signal peptide" evidence="11">
    <location>
        <begin position="1"/>
        <end position="20"/>
    </location>
</feature>
<keyword evidence="7 9" id="KW-0408">Iron</keyword>
<keyword evidence="6 10" id="KW-0560">Oxidoreductase</keyword>
<comment type="cofactor">
    <cofactor evidence="1 9">
        <name>heme</name>
        <dbReference type="ChEBI" id="CHEBI:30413"/>
    </cofactor>
</comment>
<dbReference type="CDD" id="cd11065">
    <property type="entry name" value="CYP64-like"/>
    <property type="match status" value="1"/>
</dbReference>
<dbReference type="GO" id="GO:0020037">
    <property type="term" value="F:heme binding"/>
    <property type="evidence" value="ECO:0007669"/>
    <property type="project" value="InterPro"/>
</dbReference>
<dbReference type="InterPro" id="IPR001128">
    <property type="entry name" value="Cyt_P450"/>
</dbReference>
<evidence type="ECO:0000256" key="11">
    <source>
        <dbReference type="SAM" id="SignalP"/>
    </source>
</evidence>
<dbReference type="GO" id="GO:0004497">
    <property type="term" value="F:monooxygenase activity"/>
    <property type="evidence" value="ECO:0007669"/>
    <property type="project" value="UniProtKB-KW"/>
</dbReference>
<proteinExistence type="inferred from homology"/>
<keyword evidence="4 9" id="KW-0349">Heme</keyword>
<evidence type="ECO:0000256" key="10">
    <source>
        <dbReference type="RuleBase" id="RU000461"/>
    </source>
</evidence>
<dbReference type="Pfam" id="PF00067">
    <property type="entry name" value="p450"/>
    <property type="match status" value="1"/>
</dbReference>
<evidence type="ECO:0000256" key="8">
    <source>
        <dbReference type="ARBA" id="ARBA00023033"/>
    </source>
</evidence>
<evidence type="ECO:0000256" key="3">
    <source>
        <dbReference type="ARBA" id="ARBA00010617"/>
    </source>
</evidence>
<evidence type="ECO:0000256" key="6">
    <source>
        <dbReference type="ARBA" id="ARBA00023002"/>
    </source>
</evidence>
<keyword evidence="11" id="KW-0732">Signal</keyword>
<reference evidence="12" key="2">
    <citation type="journal article" date="2020" name="Nat. Commun.">
        <title>Large-scale genome sequencing of mycorrhizal fungi provides insights into the early evolution of symbiotic traits.</title>
        <authorList>
            <person name="Miyauchi S."/>
            <person name="Kiss E."/>
            <person name="Kuo A."/>
            <person name="Drula E."/>
            <person name="Kohler A."/>
            <person name="Sanchez-Garcia M."/>
            <person name="Morin E."/>
            <person name="Andreopoulos B."/>
            <person name="Barry K.W."/>
            <person name="Bonito G."/>
            <person name="Buee M."/>
            <person name="Carver A."/>
            <person name="Chen C."/>
            <person name="Cichocki N."/>
            <person name="Clum A."/>
            <person name="Culley D."/>
            <person name="Crous P.W."/>
            <person name="Fauchery L."/>
            <person name="Girlanda M."/>
            <person name="Hayes R.D."/>
            <person name="Keri Z."/>
            <person name="LaButti K."/>
            <person name="Lipzen A."/>
            <person name="Lombard V."/>
            <person name="Magnuson J."/>
            <person name="Maillard F."/>
            <person name="Murat C."/>
            <person name="Nolan M."/>
            <person name="Ohm R.A."/>
            <person name="Pangilinan J."/>
            <person name="Pereira M.F."/>
            <person name="Perotto S."/>
            <person name="Peter M."/>
            <person name="Pfister S."/>
            <person name="Riley R."/>
            <person name="Sitrit Y."/>
            <person name="Stielow J.B."/>
            <person name="Szollosi G."/>
            <person name="Zifcakova L."/>
            <person name="Stursova M."/>
            <person name="Spatafora J.W."/>
            <person name="Tedersoo L."/>
            <person name="Vaario L.M."/>
            <person name="Yamada A."/>
            <person name="Yan M."/>
            <person name="Wang P."/>
            <person name="Xu J."/>
            <person name="Bruns T."/>
            <person name="Baldrian P."/>
            <person name="Vilgalys R."/>
            <person name="Dunand C."/>
            <person name="Henrissat B."/>
            <person name="Grigoriev I.V."/>
            <person name="Hibbett D."/>
            <person name="Nagy L.G."/>
            <person name="Martin F.M."/>
        </authorList>
    </citation>
    <scope>NUCLEOTIDE SEQUENCE</scope>
    <source>
        <strain evidence="12">BED1</strain>
    </source>
</reference>
<evidence type="ECO:0000256" key="4">
    <source>
        <dbReference type="ARBA" id="ARBA00022617"/>
    </source>
</evidence>
<dbReference type="Gene3D" id="1.10.630.10">
    <property type="entry name" value="Cytochrome P450"/>
    <property type="match status" value="1"/>
</dbReference>
<evidence type="ECO:0000256" key="9">
    <source>
        <dbReference type="PIRSR" id="PIRSR602401-1"/>
    </source>
</evidence>
<evidence type="ECO:0000256" key="7">
    <source>
        <dbReference type="ARBA" id="ARBA00023004"/>
    </source>
</evidence>
<protein>
    <submittedName>
        <fullName evidence="12">Cytochrome P450</fullName>
    </submittedName>
</protein>
<accession>A0AAD4GDY1</accession>
<dbReference type="InterPro" id="IPR002401">
    <property type="entry name" value="Cyt_P450_E_grp-I"/>
</dbReference>
<evidence type="ECO:0000256" key="1">
    <source>
        <dbReference type="ARBA" id="ARBA00001971"/>
    </source>
</evidence>
<evidence type="ECO:0000313" key="13">
    <source>
        <dbReference type="Proteomes" id="UP001194468"/>
    </source>
</evidence>
<reference evidence="12" key="1">
    <citation type="submission" date="2019-10" db="EMBL/GenBank/DDBJ databases">
        <authorList>
            <consortium name="DOE Joint Genome Institute"/>
            <person name="Kuo A."/>
            <person name="Miyauchi S."/>
            <person name="Kiss E."/>
            <person name="Drula E."/>
            <person name="Kohler A."/>
            <person name="Sanchez-Garcia M."/>
            <person name="Andreopoulos B."/>
            <person name="Barry K.W."/>
            <person name="Bonito G."/>
            <person name="Buee M."/>
            <person name="Carver A."/>
            <person name="Chen C."/>
            <person name="Cichocki N."/>
            <person name="Clum A."/>
            <person name="Culley D."/>
            <person name="Crous P.W."/>
            <person name="Fauchery L."/>
            <person name="Girlanda M."/>
            <person name="Hayes R."/>
            <person name="Keri Z."/>
            <person name="LaButti K."/>
            <person name="Lipzen A."/>
            <person name="Lombard V."/>
            <person name="Magnuson J."/>
            <person name="Maillard F."/>
            <person name="Morin E."/>
            <person name="Murat C."/>
            <person name="Nolan M."/>
            <person name="Ohm R."/>
            <person name="Pangilinan J."/>
            <person name="Pereira M."/>
            <person name="Perotto S."/>
            <person name="Peter M."/>
            <person name="Riley R."/>
            <person name="Sitrit Y."/>
            <person name="Stielow B."/>
            <person name="Szollosi G."/>
            <person name="Zifcakova L."/>
            <person name="Stursova M."/>
            <person name="Spatafora J.W."/>
            <person name="Tedersoo L."/>
            <person name="Vaario L.-M."/>
            <person name="Yamada A."/>
            <person name="Yan M."/>
            <person name="Wang P."/>
            <person name="Xu J."/>
            <person name="Bruns T."/>
            <person name="Baldrian P."/>
            <person name="Vilgalys R."/>
            <person name="Henrissat B."/>
            <person name="Grigoriev I.V."/>
            <person name="Hibbett D."/>
            <person name="Nagy L.G."/>
            <person name="Martin F.M."/>
        </authorList>
    </citation>
    <scope>NUCLEOTIDE SEQUENCE</scope>
    <source>
        <strain evidence="12">BED1</strain>
    </source>
</reference>
<feature type="binding site" description="axial binding residue" evidence="9">
    <location>
        <position position="449"/>
    </location>
    <ligand>
        <name>heme</name>
        <dbReference type="ChEBI" id="CHEBI:30413"/>
    </ligand>
    <ligandPart>
        <name>Fe</name>
        <dbReference type="ChEBI" id="CHEBI:18248"/>
    </ligandPart>
</feature>